<feature type="compositionally biased region" description="Polar residues" evidence="2">
    <location>
        <begin position="571"/>
        <end position="600"/>
    </location>
</feature>
<evidence type="ECO:0000313" key="5">
    <source>
        <dbReference type="Proteomes" id="UP000265618"/>
    </source>
</evidence>
<feature type="region of interest" description="Disordered" evidence="2">
    <location>
        <begin position="326"/>
        <end position="366"/>
    </location>
</feature>
<gene>
    <name evidence="4" type="ORF">KIPB_010152</name>
</gene>
<sequence length="673" mass="72281">VVSIEINQANLAFFFDRESFPLLSKALPFHNHQDTMVQIAVRTLSLCTFGQASHSSALHHYLATTVSWPYSSAWAWLLMLGYHEVDVLAASGVRPNHLRDKTLSLLDRIYYMGDLVGLKVPAVSQPFRHRLLSLVALPMLCAALGQMTRQAHVSHTAGEGTAEDPVDIDMIETHTHAQTEADLDGVPPPQDPPLSLDVALPIPYVAGADASADYDPLTPTYLSLPTSLLLVSHCIQFVNDPLVCLALTTCLLHPRPWTVTLESLTPAALADVALPPSTPITAAMAVSGDALEGYEMYCQKESGGEVGLGSVVLKQGQTLADIEVVAEEEEEEGGMDVETDEGERLEEKSSSAPPPPAPSSPSSPAPCYVSRICRESERLGYNPVLRCLMSPSSLSPASAGSDSLSYTLSLLLSTVVSCPHLAPEYLSQIGMATARDTQQHSLLLSLCDICNPDSDAEGVAPPEVHKLWMGEEALAAPLFVRPAVHDAQADRDDSEVEVVEGEGCVPSVTKELVYDTVQTDRVSESNNPLSDEAEGEGEVVDIEDTEGEPVVTTPVVTPTRDRGGHRHSPVSVAQTTQVDPLSPSVAQASTSPTQQPSLPCSPSRYRHSATARYAALSKLKHTSQTKPPLCPYTQAIPIRGLANGLIGDPSRASCREDHLRASCREDHLRYSAL</sequence>
<dbReference type="AlphaFoldDB" id="A0A9K3D4V2"/>
<comment type="caution">
    <text evidence="4">The sequence shown here is derived from an EMBL/GenBank/DDBJ whole genome shotgun (WGS) entry which is preliminary data.</text>
</comment>
<dbReference type="GO" id="GO:0007034">
    <property type="term" value="P:vacuolar transport"/>
    <property type="evidence" value="ECO:0007669"/>
    <property type="project" value="TreeGrafter"/>
</dbReference>
<dbReference type="GO" id="GO:0005770">
    <property type="term" value="C:late endosome"/>
    <property type="evidence" value="ECO:0007669"/>
    <property type="project" value="TreeGrafter"/>
</dbReference>
<feature type="domain" description="FPL" evidence="3">
    <location>
        <begin position="2"/>
        <end position="46"/>
    </location>
</feature>
<dbReference type="GO" id="GO:1901096">
    <property type="term" value="P:regulation of autophagosome maturation"/>
    <property type="evidence" value="ECO:0007669"/>
    <property type="project" value="TreeGrafter"/>
</dbReference>
<dbReference type="Pfam" id="PF09758">
    <property type="entry name" value="FPL"/>
    <property type="match status" value="1"/>
</dbReference>
<evidence type="ECO:0000313" key="4">
    <source>
        <dbReference type="EMBL" id="GIQ87996.1"/>
    </source>
</evidence>
<accession>A0A9K3D4V2</accession>
<reference evidence="4 5" key="1">
    <citation type="journal article" date="2018" name="PLoS ONE">
        <title>The draft genome of Kipferlia bialata reveals reductive genome evolution in fornicate parasites.</title>
        <authorList>
            <person name="Tanifuji G."/>
            <person name="Takabayashi S."/>
            <person name="Kume K."/>
            <person name="Takagi M."/>
            <person name="Nakayama T."/>
            <person name="Kamikawa R."/>
            <person name="Inagaki Y."/>
            <person name="Hashimoto T."/>
        </authorList>
    </citation>
    <scope>NUCLEOTIDE SEQUENCE [LARGE SCALE GENOMIC DNA]</scope>
    <source>
        <strain evidence="4">NY0173</strain>
    </source>
</reference>
<feature type="compositionally biased region" description="Acidic residues" evidence="2">
    <location>
        <begin position="531"/>
        <end position="547"/>
    </location>
</feature>
<dbReference type="PANTHER" id="PTHR21481:SF0">
    <property type="entry name" value="PROTEIN CLEC16A"/>
    <property type="match status" value="1"/>
</dbReference>
<dbReference type="OrthoDB" id="294052at2759"/>
<protein>
    <recommendedName>
        <fullName evidence="3">FPL domain-containing protein</fullName>
    </recommendedName>
</protein>
<evidence type="ECO:0000256" key="1">
    <source>
        <dbReference type="ARBA" id="ARBA00023006"/>
    </source>
</evidence>
<feature type="region of interest" description="Disordered" evidence="2">
    <location>
        <begin position="517"/>
        <end position="606"/>
    </location>
</feature>
<keyword evidence="1" id="KW-0072">Autophagy</keyword>
<feature type="compositionally biased region" description="Polar residues" evidence="2">
    <location>
        <begin position="517"/>
        <end position="529"/>
    </location>
</feature>
<name>A0A9K3D4V2_9EUKA</name>
<feature type="compositionally biased region" description="Low complexity" evidence="2">
    <location>
        <begin position="549"/>
        <end position="558"/>
    </location>
</feature>
<dbReference type="EMBL" id="BDIP01003675">
    <property type="protein sequence ID" value="GIQ87996.1"/>
    <property type="molecule type" value="Genomic_DNA"/>
</dbReference>
<dbReference type="InterPro" id="IPR019155">
    <property type="entry name" value="CLEC16A/TT9_N"/>
</dbReference>
<dbReference type="GO" id="GO:0005794">
    <property type="term" value="C:Golgi apparatus"/>
    <property type="evidence" value="ECO:0007669"/>
    <property type="project" value="TreeGrafter"/>
</dbReference>
<feature type="compositionally biased region" description="Acidic residues" evidence="2">
    <location>
        <begin position="326"/>
        <end position="344"/>
    </location>
</feature>
<dbReference type="Proteomes" id="UP000265618">
    <property type="component" value="Unassembled WGS sequence"/>
</dbReference>
<organism evidence="4 5">
    <name type="scientific">Kipferlia bialata</name>
    <dbReference type="NCBI Taxonomy" id="797122"/>
    <lineage>
        <taxon>Eukaryota</taxon>
        <taxon>Metamonada</taxon>
        <taxon>Carpediemonas-like organisms</taxon>
        <taxon>Kipferlia</taxon>
    </lineage>
</organism>
<keyword evidence="5" id="KW-1185">Reference proteome</keyword>
<dbReference type="GO" id="GO:0016197">
    <property type="term" value="P:endosomal transport"/>
    <property type="evidence" value="ECO:0007669"/>
    <property type="project" value="TreeGrafter"/>
</dbReference>
<feature type="non-terminal residue" evidence="4">
    <location>
        <position position="1"/>
    </location>
</feature>
<dbReference type="PANTHER" id="PTHR21481">
    <property type="entry name" value="PROTEIN CLEC16A"/>
    <property type="match status" value="1"/>
</dbReference>
<proteinExistence type="predicted"/>
<evidence type="ECO:0000256" key="2">
    <source>
        <dbReference type="SAM" id="MobiDB-lite"/>
    </source>
</evidence>
<feature type="compositionally biased region" description="Pro residues" evidence="2">
    <location>
        <begin position="352"/>
        <end position="364"/>
    </location>
</feature>
<evidence type="ECO:0000259" key="3">
    <source>
        <dbReference type="Pfam" id="PF09758"/>
    </source>
</evidence>
<dbReference type="GO" id="GO:0006914">
    <property type="term" value="P:autophagy"/>
    <property type="evidence" value="ECO:0007669"/>
    <property type="project" value="UniProtKB-KW"/>
</dbReference>
<dbReference type="InterPro" id="IPR039272">
    <property type="entry name" value="CLEC16A/TT9"/>
</dbReference>